<proteinExistence type="predicted"/>
<accession>A0AB35HE64</accession>
<keyword evidence="3" id="KW-0012">Acyltransferase</keyword>
<dbReference type="EMBL" id="JAJDLA010000016">
    <property type="protein sequence ID" value="MCB8606308.1"/>
    <property type="molecule type" value="Genomic_DNA"/>
</dbReference>
<dbReference type="RefSeq" id="WP_227283701.1">
    <property type="nucleotide sequence ID" value="NZ_JAJDLA010000016.1"/>
</dbReference>
<feature type="transmembrane region" description="Helical" evidence="1">
    <location>
        <begin position="150"/>
        <end position="169"/>
    </location>
</feature>
<keyword evidence="1" id="KW-0472">Membrane</keyword>
<sequence length="354" mass="41187">MNRNLGIELFRIVCMLLIIAFHMSDHGVISINSDMPITGNWLTLAFARLGGAIGNCAFVIIGGYLLCTKEFDSRRIIKLWLQTFFYSVVCGLIAFKMGIIDISIKKIVMMLLPITYNEYWFISSYLILILLVPFLNPLLHNMSRNKHRAFIGIGILIFSIIPTITRDFWMDSNNLILFFIVLYAIGAYIKIYSIQGNKRYILYAVLLMTFVGTSMWIAAYINQTFNKNIDIFTLVWPTYRFPGVLTALCLFLGFKDLKLSYGKTITFFSTSVFSVYLLHIGRLQKWIFFELLDDTYVYTQWYFPLWLLSIVLLVFVSCVLIDKVRIYLVERPMEPLVKSLSERINVWLKKKEII</sequence>
<reference evidence="3" key="1">
    <citation type="submission" date="2021-10" db="EMBL/GenBank/DDBJ databases">
        <title>Collection of gut derived symbiotic bacterial strains cultured from healthy donors.</title>
        <authorList>
            <person name="Lin H."/>
            <person name="Littmann E."/>
            <person name="Kohout C."/>
            <person name="Pamer E.G."/>
        </authorList>
    </citation>
    <scope>NUCLEOTIDE SEQUENCE</scope>
    <source>
        <strain evidence="3">DFI.4.35</strain>
    </source>
</reference>
<comment type="caution">
    <text evidence="3">The sequence shown here is derived from an EMBL/GenBank/DDBJ whole genome shotgun (WGS) entry which is preliminary data.</text>
</comment>
<keyword evidence="1" id="KW-1133">Transmembrane helix</keyword>
<dbReference type="Proteomes" id="UP001198010">
    <property type="component" value="Unassembled WGS sequence"/>
</dbReference>
<organism evidence="3 4">
    <name type="scientific">Veillonella nakazawae</name>
    <dbReference type="NCBI Taxonomy" id="2682456"/>
    <lineage>
        <taxon>Bacteria</taxon>
        <taxon>Bacillati</taxon>
        <taxon>Bacillota</taxon>
        <taxon>Negativicutes</taxon>
        <taxon>Veillonellales</taxon>
        <taxon>Veillonellaceae</taxon>
        <taxon>Veillonella</taxon>
    </lineage>
</organism>
<feature type="transmembrane region" description="Helical" evidence="1">
    <location>
        <begin position="234"/>
        <end position="254"/>
    </location>
</feature>
<feature type="domain" description="Acyltransferase 3" evidence="2">
    <location>
        <begin position="5"/>
        <end position="321"/>
    </location>
</feature>
<feature type="transmembrane region" description="Helical" evidence="1">
    <location>
        <begin position="261"/>
        <end position="281"/>
    </location>
</feature>
<feature type="transmembrane region" description="Helical" evidence="1">
    <location>
        <begin position="79"/>
        <end position="99"/>
    </location>
</feature>
<keyword evidence="3" id="KW-0808">Transferase</keyword>
<evidence type="ECO:0000313" key="3">
    <source>
        <dbReference type="EMBL" id="MCB8606308.1"/>
    </source>
</evidence>
<feature type="transmembrane region" description="Helical" evidence="1">
    <location>
        <begin position="9"/>
        <end position="29"/>
    </location>
</feature>
<dbReference type="GO" id="GO:0016747">
    <property type="term" value="F:acyltransferase activity, transferring groups other than amino-acyl groups"/>
    <property type="evidence" value="ECO:0007669"/>
    <property type="project" value="InterPro"/>
</dbReference>
<feature type="transmembrane region" description="Helical" evidence="1">
    <location>
        <begin position="301"/>
        <end position="321"/>
    </location>
</feature>
<evidence type="ECO:0000256" key="1">
    <source>
        <dbReference type="SAM" id="Phobius"/>
    </source>
</evidence>
<keyword evidence="1" id="KW-0812">Transmembrane</keyword>
<feature type="transmembrane region" description="Helical" evidence="1">
    <location>
        <begin position="119"/>
        <end position="138"/>
    </location>
</feature>
<gene>
    <name evidence="3" type="ORF">LJD63_08555</name>
</gene>
<name>A0AB35HE64_9FIRM</name>
<feature type="transmembrane region" description="Helical" evidence="1">
    <location>
        <begin position="175"/>
        <end position="193"/>
    </location>
</feature>
<evidence type="ECO:0000313" key="4">
    <source>
        <dbReference type="Proteomes" id="UP001198010"/>
    </source>
</evidence>
<evidence type="ECO:0000259" key="2">
    <source>
        <dbReference type="Pfam" id="PF01757"/>
    </source>
</evidence>
<feature type="transmembrane region" description="Helical" evidence="1">
    <location>
        <begin position="200"/>
        <end position="222"/>
    </location>
</feature>
<dbReference type="AlphaFoldDB" id="A0AB35HE64"/>
<feature type="transmembrane region" description="Helical" evidence="1">
    <location>
        <begin position="41"/>
        <end position="67"/>
    </location>
</feature>
<dbReference type="Pfam" id="PF01757">
    <property type="entry name" value="Acyl_transf_3"/>
    <property type="match status" value="1"/>
</dbReference>
<protein>
    <submittedName>
        <fullName evidence="3">Acyltransferase</fullName>
    </submittedName>
</protein>
<dbReference type="InterPro" id="IPR002656">
    <property type="entry name" value="Acyl_transf_3_dom"/>
</dbReference>